<evidence type="ECO:0000256" key="6">
    <source>
        <dbReference type="ARBA" id="ARBA00022777"/>
    </source>
</evidence>
<keyword evidence="14" id="KW-1185">Reference proteome</keyword>
<dbReference type="SMART" id="SM00220">
    <property type="entry name" value="S_TKc"/>
    <property type="match status" value="1"/>
</dbReference>
<evidence type="ECO:0000313" key="14">
    <source>
        <dbReference type="Proteomes" id="UP000000600"/>
    </source>
</evidence>
<dbReference type="InterPro" id="IPR017441">
    <property type="entry name" value="Protein_kinase_ATP_BS"/>
</dbReference>
<organism evidence="13 14">
    <name type="scientific">Paramecium tetraurelia</name>
    <dbReference type="NCBI Taxonomy" id="5888"/>
    <lineage>
        <taxon>Eukaryota</taxon>
        <taxon>Sar</taxon>
        <taxon>Alveolata</taxon>
        <taxon>Ciliophora</taxon>
        <taxon>Intramacronucleata</taxon>
        <taxon>Oligohymenophorea</taxon>
        <taxon>Peniculida</taxon>
        <taxon>Parameciidae</taxon>
        <taxon>Paramecium</taxon>
    </lineage>
</organism>
<reference evidence="13 14" key="1">
    <citation type="journal article" date="2006" name="Nature">
        <title>Global trends of whole-genome duplications revealed by the ciliate Paramecium tetraurelia.</title>
        <authorList>
            <consortium name="Genoscope"/>
            <person name="Aury J.-M."/>
            <person name="Jaillon O."/>
            <person name="Duret L."/>
            <person name="Noel B."/>
            <person name="Jubin C."/>
            <person name="Porcel B.M."/>
            <person name="Segurens B."/>
            <person name="Daubin V."/>
            <person name="Anthouard V."/>
            <person name="Aiach N."/>
            <person name="Arnaiz O."/>
            <person name="Billaut A."/>
            <person name="Beisson J."/>
            <person name="Blanc I."/>
            <person name="Bouhouche K."/>
            <person name="Camara F."/>
            <person name="Duharcourt S."/>
            <person name="Guigo R."/>
            <person name="Gogendeau D."/>
            <person name="Katinka M."/>
            <person name="Keller A.-M."/>
            <person name="Kissmehl R."/>
            <person name="Klotz C."/>
            <person name="Koll F."/>
            <person name="Le Moue A."/>
            <person name="Lepere C."/>
            <person name="Malinsky S."/>
            <person name="Nowacki M."/>
            <person name="Nowak J.K."/>
            <person name="Plattner H."/>
            <person name="Poulain J."/>
            <person name="Ruiz F."/>
            <person name="Serrano V."/>
            <person name="Zagulski M."/>
            <person name="Dessen P."/>
            <person name="Betermier M."/>
            <person name="Weissenbach J."/>
            <person name="Scarpelli C."/>
            <person name="Schachter V."/>
            <person name="Sperling L."/>
            <person name="Meyer E."/>
            <person name="Cohen J."/>
            <person name="Wincker P."/>
        </authorList>
    </citation>
    <scope>NUCLEOTIDE SEQUENCE [LARGE SCALE GENOMIC DNA]</scope>
    <source>
        <strain evidence="13 14">Stock d4-2</strain>
    </source>
</reference>
<dbReference type="PANTHER" id="PTHR48012:SF10">
    <property type="entry name" value="FI20177P1"/>
    <property type="match status" value="1"/>
</dbReference>
<dbReference type="RefSeq" id="XP_001432341.1">
    <property type="nucleotide sequence ID" value="XM_001432304.1"/>
</dbReference>
<keyword evidence="3 11" id="KW-0723">Serine/threonine-protein kinase</keyword>
<dbReference type="Pfam" id="PF00069">
    <property type="entry name" value="Pkinase"/>
    <property type="match status" value="1"/>
</dbReference>
<dbReference type="EC" id="2.7.11.1" evidence="2"/>
<dbReference type="Gene3D" id="1.10.510.10">
    <property type="entry name" value="Transferase(Phosphotransferase) domain 1"/>
    <property type="match status" value="1"/>
</dbReference>
<dbReference type="InterPro" id="IPR008271">
    <property type="entry name" value="Ser/Thr_kinase_AS"/>
</dbReference>
<dbReference type="OMA" id="CMGENAD"/>
<comment type="catalytic activity">
    <reaction evidence="8">
        <text>L-threonyl-[protein] + ATP = O-phospho-L-threonyl-[protein] + ADP + H(+)</text>
        <dbReference type="Rhea" id="RHEA:46608"/>
        <dbReference type="Rhea" id="RHEA-COMP:11060"/>
        <dbReference type="Rhea" id="RHEA-COMP:11605"/>
        <dbReference type="ChEBI" id="CHEBI:15378"/>
        <dbReference type="ChEBI" id="CHEBI:30013"/>
        <dbReference type="ChEBI" id="CHEBI:30616"/>
        <dbReference type="ChEBI" id="CHEBI:61977"/>
        <dbReference type="ChEBI" id="CHEBI:456216"/>
        <dbReference type="EC" id="2.7.11.1"/>
    </reaction>
</comment>
<dbReference type="GeneID" id="5018126"/>
<comment type="similarity">
    <text evidence="1">Belongs to the protein kinase superfamily. STE Ser/Thr protein kinase family. STE20 subfamily.</text>
</comment>
<protein>
    <recommendedName>
        <fullName evidence="2">non-specific serine/threonine protein kinase</fullName>
        <ecNumber evidence="2">2.7.11.1</ecNumber>
    </recommendedName>
</protein>
<accession>A0C2C7</accession>
<keyword evidence="5 10" id="KW-0547">Nucleotide-binding</keyword>
<evidence type="ECO:0000259" key="12">
    <source>
        <dbReference type="PROSITE" id="PS50011"/>
    </source>
</evidence>
<dbReference type="InParanoid" id="A0C2C7"/>
<dbReference type="GO" id="GO:0005737">
    <property type="term" value="C:cytoplasm"/>
    <property type="evidence" value="ECO:0000318"/>
    <property type="project" value="GO_Central"/>
</dbReference>
<evidence type="ECO:0000256" key="10">
    <source>
        <dbReference type="PROSITE-ProRule" id="PRU10141"/>
    </source>
</evidence>
<keyword evidence="7 10" id="KW-0067">ATP-binding</keyword>
<evidence type="ECO:0000256" key="2">
    <source>
        <dbReference type="ARBA" id="ARBA00012513"/>
    </source>
</evidence>
<keyword evidence="4" id="KW-0808">Transferase</keyword>
<evidence type="ECO:0000256" key="11">
    <source>
        <dbReference type="RuleBase" id="RU000304"/>
    </source>
</evidence>
<dbReference type="SUPFAM" id="SSF56112">
    <property type="entry name" value="Protein kinase-like (PK-like)"/>
    <property type="match status" value="1"/>
</dbReference>
<dbReference type="EMBL" id="CT868035">
    <property type="protein sequence ID" value="CAK64944.1"/>
    <property type="molecule type" value="Genomic_DNA"/>
</dbReference>
<dbReference type="PANTHER" id="PTHR48012">
    <property type="entry name" value="STERILE20-LIKE KINASE, ISOFORM B-RELATED"/>
    <property type="match status" value="1"/>
</dbReference>
<dbReference type="STRING" id="5888.A0C2C7"/>
<dbReference type="KEGG" id="ptm:GSPATT00034421001"/>
<comment type="catalytic activity">
    <reaction evidence="9">
        <text>L-seryl-[protein] + ATP = O-phospho-L-seryl-[protein] + ADP + H(+)</text>
        <dbReference type="Rhea" id="RHEA:17989"/>
        <dbReference type="Rhea" id="RHEA-COMP:9863"/>
        <dbReference type="Rhea" id="RHEA-COMP:11604"/>
        <dbReference type="ChEBI" id="CHEBI:15378"/>
        <dbReference type="ChEBI" id="CHEBI:29999"/>
        <dbReference type="ChEBI" id="CHEBI:30616"/>
        <dbReference type="ChEBI" id="CHEBI:83421"/>
        <dbReference type="ChEBI" id="CHEBI:456216"/>
        <dbReference type="EC" id="2.7.11.1"/>
    </reaction>
</comment>
<dbReference type="eggNOG" id="KOG0658">
    <property type="taxonomic scope" value="Eukaryota"/>
</dbReference>
<gene>
    <name evidence="13" type="ORF">GSPATT00034421001</name>
</gene>
<dbReference type="AlphaFoldDB" id="A0C2C7"/>
<evidence type="ECO:0000256" key="4">
    <source>
        <dbReference type="ARBA" id="ARBA00022679"/>
    </source>
</evidence>
<keyword evidence="6" id="KW-0418">Kinase</keyword>
<dbReference type="HOGENOM" id="CLU_1450844_0_0_1"/>
<evidence type="ECO:0000256" key="9">
    <source>
        <dbReference type="ARBA" id="ARBA00048679"/>
    </source>
</evidence>
<feature type="domain" description="Protein kinase" evidence="12">
    <location>
        <begin position="19"/>
        <end position="151"/>
    </location>
</feature>
<evidence type="ECO:0000256" key="1">
    <source>
        <dbReference type="ARBA" id="ARBA00008874"/>
    </source>
</evidence>
<dbReference type="GO" id="GO:0004674">
    <property type="term" value="F:protein serine/threonine kinase activity"/>
    <property type="evidence" value="ECO:0000318"/>
    <property type="project" value="GO_Central"/>
</dbReference>
<sequence>MDPKSLIDDLNDILLSEYYCFIEILGRGSFGIVIAAYSSNLDKIVAIKVTEYFEQEMELCLLQECFHPNIVKLYRVFKADNYIYLIKEKLVGQTLDVILRERSIEEIEVRNIMQQMLNALVFLHRKGIIHRDLKPENIFICANNLVKLIDL</sequence>
<evidence type="ECO:0000256" key="7">
    <source>
        <dbReference type="ARBA" id="ARBA00022840"/>
    </source>
</evidence>
<dbReference type="PROSITE" id="PS50011">
    <property type="entry name" value="PROTEIN_KINASE_DOM"/>
    <property type="match status" value="1"/>
</dbReference>
<dbReference type="GO" id="GO:0005524">
    <property type="term" value="F:ATP binding"/>
    <property type="evidence" value="ECO:0007669"/>
    <property type="project" value="UniProtKB-UniRule"/>
</dbReference>
<dbReference type="Proteomes" id="UP000000600">
    <property type="component" value="Unassembled WGS sequence"/>
</dbReference>
<name>A0C2C7_PARTE</name>
<evidence type="ECO:0000256" key="5">
    <source>
        <dbReference type="ARBA" id="ARBA00022741"/>
    </source>
</evidence>
<evidence type="ECO:0000313" key="13">
    <source>
        <dbReference type="EMBL" id="CAK64944.1"/>
    </source>
</evidence>
<proteinExistence type="inferred from homology"/>
<dbReference type="PROSITE" id="PS00108">
    <property type="entry name" value="PROTEIN_KINASE_ST"/>
    <property type="match status" value="1"/>
</dbReference>
<dbReference type="InterPro" id="IPR000719">
    <property type="entry name" value="Prot_kinase_dom"/>
</dbReference>
<evidence type="ECO:0000256" key="8">
    <source>
        <dbReference type="ARBA" id="ARBA00047899"/>
    </source>
</evidence>
<dbReference type="InterPro" id="IPR011009">
    <property type="entry name" value="Kinase-like_dom_sf"/>
</dbReference>
<dbReference type="OrthoDB" id="346907at2759"/>
<dbReference type="PROSITE" id="PS00107">
    <property type="entry name" value="PROTEIN_KINASE_ATP"/>
    <property type="match status" value="1"/>
</dbReference>
<evidence type="ECO:0000256" key="3">
    <source>
        <dbReference type="ARBA" id="ARBA00022527"/>
    </source>
</evidence>
<feature type="binding site" evidence="10">
    <location>
        <position position="48"/>
    </location>
    <ligand>
        <name>ATP</name>
        <dbReference type="ChEBI" id="CHEBI:30616"/>
    </ligand>
</feature>
<dbReference type="InterPro" id="IPR050629">
    <property type="entry name" value="STE20/SPS1-PAK"/>
</dbReference>